<accession>A0AAE3AJZ4</accession>
<dbReference type="PANTHER" id="PTHR46558">
    <property type="entry name" value="TRACRIPTIONAL REGULATORY PROTEIN-RELATED-RELATED"/>
    <property type="match status" value="1"/>
</dbReference>
<evidence type="ECO:0000256" key="2">
    <source>
        <dbReference type="SAM" id="Phobius"/>
    </source>
</evidence>
<comment type="caution">
    <text evidence="4">The sequence shown here is derived from an EMBL/GenBank/DDBJ whole genome shotgun (WGS) entry which is preliminary data.</text>
</comment>
<dbReference type="Gene3D" id="1.10.260.40">
    <property type="entry name" value="lambda repressor-like DNA-binding domains"/>
    <property type="match status" value="1"/>
</dbReference>
<reference evidence="4" key="1">
    <citation type="submission" date="2021-10" db="EMBL/GenBank/DDBJ databases">
        <title>Anaerobic single-cell dispensing facilitates the cultivation of human gut bacteria.</title>
        <authorList>
            <person name="Afrizal A."/>
        </authorList>
    </citation>
    <scope>NUCLEOTIDE SEQUENCE</scope>
    <source>
        <strain evidence="4">CLA-AA-H250</strain>
    </source>
</reference>
<evidence type="ECO:0000313" key="5">
    <source>
        <dbReference type="Proteomes" id="UP001199424"/>
    </source>
</evidence>
<dbReference type="GO" id="GO:0003677">
    <property type="term" value="F:DNA binding"/>
    <property type="evidence" value="ECO:0007669"/>
    <property type="project" value="UniProtKB-KW"/>
</dbReference>
<organism evidence="4 5">
    <name type="scientific">Hominenteromicrobium mulieris</name>
    <dbReference type="NCBI Taxonomy" id="2885357"/>
    <lineage>
        <taxon>Bacteria</taxon>
        <taxon>Bacillati</taxon>
        <taxon>Bacillota</taxon>
        <taxon>Clostridia</taxon>
        <taxon>Eubacteriales</taxon>
        <taxon>Oscillospiraceae</taxon>
        <taxon>Hominenteromicrobium</taxon>
    </lineage>
</organism>
<dbReference type="Proteomes" id="UP001199424">
    <property type="component" value="Unassembled WGS sequence"/>
</dbReference>
<dbReference type="InterPro" id="IPR001387">
    <property type="entry name" value="Cro/C1-type_HTH"/>
</dbReference>
<dbReference type="InterPro" id="IPR010982">
    <property type="entry name" value="Lambda_DNA-bd_dom_sf"/>
</dbReference>
<feature type="transmembrane region" description="Helical" evidence="2">
    <location>
        <begin position="142"/>
        <end position="163"/>
    </location>
</feature>
<keyword evidence="2" id="KW-1133">Transmembrane helix</keyword>
<evidence type="ECO:0000256" key="1">
    <source>
        <dbReference type="ARBA" id="ARBA00023125"/>
    </source>
</evidence>
<dbReference type="RefSeq" id="WP_308449232.1">
    <property type="nucleotide sequence ID" value="NZ_JAJEQC010000006.1"/>
</dbReference>
<dbReference type="CDD" id="cd00093">
    <property type="entry name" value="HTH_XRE"/>
    <property type="match status" value="1"/>
</dbReference>
<feature type="transmembrane region" description="Helical" evidence="2">
    <location>
        <begin position="99"/>
        <end position="122"/>
    </location>
</feature>
<dbReference type="Pfam" id="PF01381">
    <property type="entry name" value="HTH_3"/>
    <property type="match status" value="1"/>
</dbReference>
<gene>
    <name evidence="4" type="ORF">LKD31_07560</name>
</gene>
<keyword evidence="2" id="KW-0812">Transmembrane</keyword>
<keyword evidence="2" id="KW-0472">Membrane</keyword>
<protein>
    <submittedName>
        <fullName evidence="4">Helix-turn-helix domain-containing protein</fullName>
    </submittedName>
</protein>
<keyword evidence="1" id="KW-0238">DNA-binding</keyword>
<dbReference type="SUPFAM" id="SSF47413">
    <property type="entry name" value="lambda repressor-like DNA-binding domains"/>
    <property type="match status" value="1"/>
</dbReference>
<name>A0AAE3AJZ4_9FIRM</name>
<dbReference type="AlphaFoldDB" id="A0AAE3AJZ4"/>
<sequence>MTIGAKIAACRKRAGMSQEKLANELNISRQAVSRWETGEAVPDTEKVIQLSRIFHVTTDYLLLDIDEAPQSAASAENNRETEQRAAEKRMKRQSMRMHFGWFLLIFGIISLNATLVGAGLYAQTLTEWRTNLGRYGTALFDSWILALFIVSAALTLCGILILIREYIFIGKE</sequence>
<evidence type="ECO:0000313" key="4">
    <source>
        <dbReference type="EMBL" id="MCC2136872.1"/>
    </source>
</evidence>
<dbReference type="PROSITE" id="PS50943">
    <property type="entry name" value="HTH_CROC1"/>
    <property type="match status" value="1"/>
</dbReference>
<keyword evidence="5" id="KW-1185">Reference proteome</keyword>
<evidence type="ECO:0000259" key="3">
    <source>
        <dbReference type="PROSITE" id="PS50943"/>
    </source>
</evidence>
<dbReference type="SMART" id="SM00530">
    <property type="entry name" value="HTH_XRE"/>
    <property type="match status" value="1"/>
</dbReference>
<dbReference type="PANTHER" id="PTHR46558:SF13">
    <property type="entry name" value="HTH-TYPE TRANSCRIPTIONAL REGULATOR IMMR"/>
    <property type="match status" value="1"/>
</dbReference>
<proteinExistence type="predicted"/>
<dbReference type="EMBL" id="JAJEQC010000006">
    <property type="protein sequence ID" value="MCC2136872.1"/>
    <property type="molecule type" value="Genomic_DNA"/>
</dbReference>
<feature type="domain" description="HTH cro/C1-type" evidence="3">
    <location>
        <begin position="7"/>
        <end position="61"/>
    </location>
</feature>